<dbReference type="InterPro" id="IPR039708">
    <property type="entry name" value="MT1774/Rv1733c-like"/>
</dbReference>
<keyword evidence="3" id="KW-1185">Reference proteome</keyword>
<dbReference type="PANTHER" id="PTHR42305">
    <property type="entry name" value="MEMBRANE PROTEIN RV1733C-RELATED"/>
    <property type="match status" value="1"/>
</dbReference>
<organism evidence="2 3">
    <name type="scientific">Microtetraspora malaysiensis</name>
    <dbReference type="NCBI Taxonomy" id="161358"/>
    <lineage>
        <taxon>Bacteria</taxon>
        <taxon>Bacillati</taxon>
        <taxon>Actinomycetota</taxon>
        <taxon>Actinomycetes</taxon>
        <taxon>Streptosporangiales</taxon>
        <taxon>Streptosporangiaceae</taxon>
        <taxon>Microtetraspora</taxon>
    </lineage>
</organism>
<proteinExistence type="predicted"/>
<dbReference type="PANTHER" id="PTHR42305:SF1">
    <property type="entry name" value="MEMBRANE PROTEIN RV1733C-RELATED"/>
    <property type="match status" value="1"/>
</dbReference>
<evidence type="ECO:0000313" key="3">
    <source>
        <dbReference type="Proteomes" id="UP001602013"/>
    </source>
</evidence>
<evidence type="ECO:0000256" key="1">
    <source>
        <dbReference type="SAM" id="Phobius"/>
    </source>
</evidence>
<comment type="caution">
    <text evidence="2">The sequence shown here is derived from an EMBL/GenBank/DDBJ whole genome shotgun (WGS) entry which is preliminary data.</text>
</comment>
<dbReference type="EMBL" id="JBIASD010000013">
    <property type="protein sequence ID" value="MFF3668058.1"/>
    <property type="molecule type" value="Genomic_DNA"/>
</dbReference>
<feature type="transmembrane region" description="Helical" evidence="1">
    <location>
        <begin position="5"/>
        <end position="25"/>
    </location>
</feature>
<keyword evidence="1" id="KW-1133">Transmembrane helix</keyword>
<feature type="transmembrane region" description="Helical" evidence="1">
    <location>
        <begin position="114"/>
        <end position="140"/>
    </location>
</feature>
<reference evidence="2 3" key="1">
    <citation type="submission" date="2024-10" db="EMBL/GenBank/DDBJ databases">
        <title>The Natural Products Discovery Center: Release of the First 8490 Sequenced Strains for Exploring Actinobacteria Biosynthetic Diversity.</title>
        <authorList>
            <person name="Kalkreuter E."/>
            <person name="Kautsar S.A."/>
            <person name="Yang D."/>
            <person name="Bader C.D."/>
            <person name="Teijaro C.N."/>
            <person name="Fluegel L."/>
            <person name="Davis C.M."/>
            <person name="Simpson J.R."/>
            <person name="Lauterbach L."/>
            <person name="Steele A.D."/>
            <person name="Gui C."/>
            <person name="Meng S."/>
            <person name="Li G."/>
            <person name="Viehrig K."/>
            <person name="Ye F."/>
            <person name="Su P."/>
            <person name="Kiefer A.F."/>
            <person name="Nichols A."/>
            <person name="Cepeda A.J."/>
            <person name="Yan W."/>
            <person name="Fan B."/>
            <person name="Jiang Y."/>
            <person name="Adhikari A."/>
            <person name="Zheng C.-J."/>
            <person name="Schuster L."/>
            <person name="Cowan T.M."/>
            <person name="Smanski M.J."/>
            <person name="Chevrette M.G."/>
            <person name="De Carvalho L.P.S."/>
            <person name="Shen B."/>
        </authorList>
    </citation>
    <scope>NUCLEOTIDE SEQUENCE [LARGE SCALE GENOMIC DNA]</scope>
    <source>
        <strain evidence="2 3">NPDC002173</strain>
    </source>
</reference>
<keyword evidence="1" id="KW-0472">Membrane</keyword>
<accession>A0ABW6ST51</accession>
<dbReference type="Proteomes" id="UP001602013">
    <property type="component" value="Unassembled WGS sequence"/>
</dbReference>
<keyword evidence="1" id="KW-0812">Transmembrane</keyword>
<protein>
    <recommendedName>
        <fullName evidence="4">DUF3592 domain-containing protein</fullName>
    </recommendedName>
</protein>
<gene>
    <name evidence="2" type="ORF">ACFYXI_20960</name>
</gene>
<evidence type="ECO:0008006" key="4">
    <source>
        <dbReference type="Google" id="ProtNLM"/>
    </source>
</evidence>
<evidence type="ECO:0000313" key="2">
    <source>
        <dbReference type="EMBL" id="MFF3668058.1"/>
    </source>
</evidence>
<name>A0ABW6ST51_9ACTN</name>
<dbReference type="RefSeq" id="WP_387413434.1">
    <property type="nucleotide sequence ID" value="NZ_JBIASD010000013.1"/>
</dbReference>
<sequence length="167" mass="18180">MESTILITLLILFTAIIPVGTYLAARTAYVTAQTENAGKHQVTATLYEQPSPAQGSRLGGTAEFRAGARWQTSDGKLHEAVIPVRGTAAVGTKVNIWVDPHNEPSREPAGALEIIMATVIVALAALSGLAAVLAMFVGLLRRTMRRLNRKGWEEAWTSVEPRWARRY</sequence>